<comment type="caution">
    <text evidence="2">The sequence shown here is derived from an EMBL/GenBank/DDBJ whole genome shotgun (WGS) entry which is preliminary data.</text>
</comment>
<evidence type="ECO:0000256" key="1">
    <source>
        <dbReference type="SAM" id="MobiDB-lite"/>
    </source>
</evidence>
<gene>
    <name evidence="2" type="ORF">TSOC_011633</name>
</gene>
<dbReference type="Gene3D" id="1.25.10.10">
    <property type="entry name" value="Leucine-rich Repeat Variant"/>
    <property type="match status" value="1"/>
</dbReference>
<organism evidence="2 3">
    <name type="scientific">Tetrabaena socialis</name>
    <dbReference type="NCBI Taxonomy" id="47790"/>
    <lineage>
        <taxon>Eukaryota</taxon>
        <taxon>Viridiplantae</taxon>
        <taxon>Chlorophyta</taxon>
        <taxon>core chlorophytes</taxon>
        <taxon>Chlorophyceae</taxon>
        <taxon>CS clade</taxon>
        <taxon>Chlamydomonadales</taxon>
        <taxon>Tetrabaenaceae</taxon>
        <taxon>Tetrabaena</taxon>
    </lineage>
</organism>
<feature type="non-terminal residue" evidence="2">
    <location>
        <position position="151"/>
    </location>
</feature>
<keyword evidence="3" id="KW-1185">Reference proteome</keyword>
<dbReference type="SUPFAM" id="SSF48371">
    <property type="entry name" value="ARM repeat"/>
    <property type="match status" value="1"/>
</dbReference>
<proteinExistence type="predicted"/>
<dbReference type="InterPro" id="IPR011989">
    <property type="entry name" value="ARM-like"/>
</dbReference>
<dbReference type="InterPro" id="IPR016024">
    <property type="entry name" value="ARM-type_fold"/>
</dbReference>
<sequence length="151" mass="15265">MPGAVTGSGHSACPAPTSKADLPQTCRKPAANLPQACRKPAANLPQGPTKFALEVAMHALSTVVSCSTPAVEAAGAACAAGPLLAPLRHHSCRIQVLCLRMLRPLLRSDAVTDALLAADVVALVGGLLATSTYGAVREEALTTLVHLVAGS</sequence>
<accession>A0A2J7ZQ47</accession>
<dbReference type="AlphaFoldDB" id="A0A2J7ZQ47"/>
<feature type="region of interest" description="Disordered" evidence="1">
    <location>
        <begin position="1"/>
        <end position="21"/>
    </location>
</feature>
<protein>
    <submittedName>
        <fullName evidence="2">Uncharacterized protein</fullName>
    </submittedName>
</protein>
<reference evidence="2 3" key="1">
    <citation type="journal article" date="2017" name="Mol. Biol. Evol.">
        <title>The 4-celled Tetrabaena socialis nuclear genome reveals the essential components for genetic control of cell number at the origin of multicellularity in the volvocine lineage.</title>
        <authorList>
            <person name="Featherston J."/>
            <person name="Arakaki Y."/>
            <person name="Hanschen E.R."/>
            <person name="Ferris P.J."/>
            <person name="Michod R.E."/>
            <person name="Olson B.J.S.C."/>
            <person name="Nozaki H."/>
            <person name="Durand P.M."/>
        </authorList>
    </citation>
    <scope>NUCLEOTIDE SEQUENCE [LARGE SCALE GENOMIC DNA]</scope>
    <source>
        <strain evidence="2 3">NIES-571</strain>
    </source>
</reference>
<evidence type="ECO:0000313" key="3">
    <source>
        <dbReference type="Proteomes" id="UP000236333"/>
    </source>
</evidence>
<name>A0A2J7ZQ47_9CHLO</name>
<evidence type="ECO:0000313" key="2">
    <source>
        <dbReference type="EMBL" id="PNH02391.1"/>
    </source>
</evidence>
<dbReference type="Proteomes" id="UP000236333">
    <property type="component" value="Unassembled WGS sequence"/>
</dbReference>
<dbReference type="EMBL" id="PGGS01000663">
    <property type="protein sequence ID" value="PNH02391.1"/>
    <property type="molecule type" value="Genomic_DNA"/>
</dbReference>